<feature type="compositionally biased region" description="Polar residues" evidence="4">
    <location>
        <begin position="9"/>
        <end position="20"/>
    </location>
</feature>
<feature type="transmembrane region" description="Helical" evidence="5">
    <location>
        <begin position="68"/>
        <end position="89"/>
    </location>
</feature>
<keyword evidence="3" id="KW-0732">Signal</keyword>
<dbReference type="GO" id="GO:0055052">
    <property type="term" value="C:ATP-binding cassette (ABC) transporter complex, substrate-binding subunit-containing"/>
    <property type="evidence" value="ECO:0007669"/>
    <property type="project" value="TreeGrafter"/>
</dbReference>
<dbReference type="PANTHER" id="PTHR30061:SF50">
    <property type="entry name" value="MALTOSE_MALTODEXTRIN-BINDING PERIPLASMIC PROTEIN"/>
    <property type="match status" value="1"/>
</dbReference>
<proteinExistence type="inferred from homology"/>
<dbReference type="Gene3D" id="3.40.190.10">
    <property type="entry name" value="Periplasmic binding protein-like II"/>
    <property type="match status" value="1"/>
</dbReference>
<dbReference type="SUPFAM" id="SSF53850">
    <property type="entry name" value="Periplasmic binding protein-like II"/>
    <property type="match status" value="1"/>
</dbReference>
<evidence type="ECO:0000256" key="4">
    <source>
        <dbReference type="SAM" id="MobiDB-lite"/>
    </source>
</evidence>
<evidence type="ECO:0000256" key="1">
    <source>
        <dbReference type="ARBA" id="ARBA00008520"/>
    </source>
</evidence>
<evidence type="ECO:0000313" key="7">
    <source>
        <dbReference type="Proteomes" id="UP000034539"/>
    </source>
</evidence>
<protein>
    <submittedName>
        <fullName evidence="6">Extracellular solute-binding protein family 1</fullName>
    </submittedName>
</protein>
<dbReference type="Pfam" id="PF01547">
    <property type="entry name" value="SBP_bac_1"/>
    <property type="match status" value="1"/>
</dbReference>
<dbReference type="GO" id="GO:0042956">
    <property type="term" value="P:maltodextrin transmembrane transport"/>
    <property type="evidence" value="ECO:0007669"/>
    <property type="project" value="TreeGrafter"/>
</dbReference>
<dbReference type="Proteomes" id="UP000034539">
    <property type="component" value="Unassembled WGS sequence"/>
</dbReference>
<dbReference type="InterPro" id="IPR006059">
    <property type="entry name" value="SBP"/>
</dbReference>
<keyword evidence="5" id="KW-1133">Transmembrane helix</keyword>
<gene>
    <name evidence="6" type="ORF">UT63_C0050G0006</name>
</gene>
<dbReference type="GO" id="GO:0015768">
    <property type="term" value="P:maltose transport"/>
    <property type="evidence" value="ECO:0007669"/>
    <property type="project" value="TreeGrafter"/>
</dbReference>
<dbReference type="AlphaFoldDB" id="A0A0G0T2Y2"/>
<sequence length="497" mass="55687">MDSTKDENTSASQDVFSQPETAPPDPAGVYNPPADVYGNFNPESVDNSGYAGDGSVPPPYDEDNKKKFIIPIIIFLVLVILVFFVIKLLNRPKTSKNISLSYWGLWEDNAIFRPIIDDYVKLHPTVKINYQKQTPKEYRERLQAALARGDGPDIFRFHNTWLPMFKEDLAPVPQNIMTTSEYEKTFYPVTKNDLKLGDSYFGIPLELDGLVLLYNDDILKASGVSPPSNWEDVRTAALKLTVKDKTTNRIVTGGIALGEANNIEHFSDILGLMMLQNGADLKDPTKPEAVEALTFYRKFAEPPNNTWDDTLENSIVAFAGGKLAMVFVPTWEILNIREMNPSLNFKVMAVPQLPGVNINWASYWVEGVSRRSTNQTEAFNFLKYLSTKEVMVKLYTEQAKQRQLFGEPYSRVDLSETVSSDPYLGPLMQEANSMRSFPLASRTYDNGINDQLIKYLLDGVNSLSAGASPQSAMETANKGFIQILTKYGLLNPPTPTQ</sequence>
<accession>A0A0G0T2Y2</accession>
<reference evidence="6 7" key="1">
    <citation type="journal article" date="2015" name="Nature">
        <title>rRNA introns, odd ribosomes, and small enigmatic genomes across a large radiation of phyla.</title>
        <authorList>
            <person name="Brown C.T."/>
            <person name="Hug L.A."/>
            <person name="Thomas B.C."/>
            <person name="Sharon I."/>
            <person name="Castelle C.J."/>
            <person name="Singh A."/>
            <person name="Wilkins M.J."/>
            <person name="Williams K.H."/>
            <person name="Banfield J.F."/>
        </authorList>
    </citation>
    <scope>NUCLEOTIDE SEQUENCE [LARGE SCALE GENOMIC DNA]</scope>
</reference>
<evidence type="ECO:0000256" key="5">
    <source>
        <dbReference type="SAM" id="Phobius"/>
    </source>
</evidence>
<organism evidence="6 7">
    <name type="scientific">Candidatus Gottesmanbacteria bacterium GW2011_GWC2_39_8</name>
    <dbReference type="NCBI Taxonomy" id="1618450"/>
    <lineage>
        <taxon>Bacteria</taxon>
        <taxon>Candidatus Gottesmaniibacteriota</taxon>
    </lineage>
</organism>
<comment type="similarity">
    <text evidence="1">Belongs to the bacterial solute-binding protein 1 family.</text>
</comment>
<dbReference type="GO" id="GO:1901982">
    <property type="term" value="F:maltose binding"/>
    <property type="evidence" value="ECO:0007669"/>
    <property type="project" value="TreeGrafter"/>
</dbReference>
<keyword evidence="5" id="KW-0812">Transmembrane</keyword>
<comment type="caution">
    <text evidence="6">The sequence shown here is derived from an EMBL/GenBank/DDBJ whole genome shotgun (WGS) entry which is preliminary data.</text>
</comment>
<dbReference type="PANTHER" id="PTHR30061">
    <property type="entry name" value="MALTOSE-BINDING PERIPLASMIC PROTEIN"/>
    <property type="match status" value="1"/>
</dbReference>
<keyword evidence="5" id="KW-0472">Membrane</keyword>
<keyword evidence="2" id="KW-0813">Transport</keyword>
<evidence type="ECO:0000256" key="3">
    <source>
        <dbReference type="ARBA" id="ARBA00022729"/>
    </source>
</evidence>
<name>A0A0G0T2Y2_9BACT</name>
<dbReference type="EMBL" id="LBXN01000050">
    <property type="protein sequence ID" value="KKR32157.1"/>
    <property type="molecule type" value="Genomic_DNA"/>
</dbReference>
<evidence type="ECO:0000313" key="6">
    <source>
        <dbReference type="EMBL" id="KKR32157.1"/>
    </source>
</evidence>
<evidence type="ECO:0000256" key="2">
    <source>
        <dbReference type="ARBA" id="ARBA00022448"/>
    </source>
</evidence>
<feature type="region of interest" description="Disordered" evidence="4">
    <location>
        <begin position="1"/>
        <end position="57"/>
    </location>
</feature>